<feature type="transmembrane region" description="Helical" evidence="1">
    <location>
        <begin position="133"/>
        <end position="157"/>
    </location>
</feature>
<dbReference type="InterPro" id="IPR009214">
    <property type="entry name" value="DUF1129"/>
</dbReference>
<feature type="transmembrane region" description="Helical" evidence="1">
    <location>
        <begin position="177"/>
        <end position="195"/>
    </location>
</feature>
<dbReference type="SUPFAM" id="SSF158560">
    <property type="entry name" value="BH3980-like"/>
    <property type="match status" value="1"/>
</dbReference>
<dbReference type="AlphaFoldDB" id="A0A3E0WRW9"/>
<accession>A0A3E0WRW9</accession>
<dbReference type="PANTHER" id="PTHR41307:SF1">
    <property type="entry name" value="MEMBRANE PROTEIN"/>
    <property type="match status" value="1"/>
</dbReference>
<protein>
    <recommendedName>
        <fullName evidence="4">DUF1129 domain-containing protein</fullName>
    </recommendedName>
</protein>
<evidence type="ECO:0000313" key="2">
    <source>
        <dbReference type="EMBL" id="RFA34726.1"/>
    </source>
</evidence>
<dbReference type="PANTHER" id="PTHR41307">
    <property type="entry name" value="MEMBRANE PROTEIN-RELATED"/>
    <property type="match status" value="1"/>
</dbReference>
<dbReference type="Pfam" id="PF06570">
    <property type="entry name" value="DUF1129"/>
    <property type="match status" value="1"/>
</dbReference>
<reference evidence="2 3" key="1">
    <citation type="submission" date="2017-05" db="EMBL/GenBank/DDBJ databases">
        <title>Virgibacillus sp. AK90 isolated from a saltern of Kakinada, India.</title>
        <authorList>
            <person name="Gupta V."/>
            <person name="Sidhu C."/>
            <person name="Korpole S."/>
            <person name="Pinnaka A.K."/>
        </authorList>
    </citation>
    <scope>NUCLEOTIDE SEQUENCE [LARGE SCALE GENOMIC DNA]</scope>
    <source>
        <strain evidence="2 3">AK90</strain>
    </source>
</reference>
<organism evidence="2 3">
    <name type="scientific">Virgibacillus dokdonensis</name>
    <dbReference type="NCBI Taxonomy" id="302167"/>
    <lineage>
        <taxon>Bacteria</taxon>
        <taxon>Bacillati</taxon>
        <taxon>Bacillota</taxon>
        <taxon>Bacilli</taxon>
        <taxon>Bacillales</taxon>
        <taxon>Bacillaceae</taxon>
        <taxon>Virgibacillus</taxon>
    </lineage>
</organism>
<name>A0A3E0WRW9_9BACI</name>
<dbReference type="RefSeq" id="WP_116278390.1">
    <property type="nucleotide sequence ID" value="NZ_NFZX01000020.1"/>
</dbReference>
<dbReference type="EMBL" id="NFZX01000020">
    <property type="protein sequence ID" value="RFA34726.1"/>
    <property type="molecule type" value="Genomic_DNA"/>
</dbReference>
<feature type="transmembrane region" description="Helical" evidence="1">
    <location>
        <begin position="94"/>
        <end position="121"/>
    </location>
</feature>
<keyword evidence="1" id="KW-0472">Membrane</keyword>
<proteinExistence type="predicted"/>
<keyword evidence="1" id="KW-1133">Transmembrane helix</keyword>
<dbReference type="Proteomes" id="UP000256488">
    <property type="component" value="Unassembled WGS sequence"/>
</dbReference>
<evidence type="ECO:0008006" key="4">
    <source>
        <dbReference type="Google" id="ProtNLM"/>
    </source>
</evidence>
<keyword evidence="1" id="KW-0812">Transmembrane</keyword>
<feature type="transmembrane region" description="Helical" evidence="1">
    <location>
        <begin position="201"/>
        <end position="219"/>
    </location>
</feature>
<sequence>MNAKELIELNNEKRTHLNKANLAYYENMLIYIRSASNKSEQQTEELLLELLEHLLQAQSEGKNAADIFGYNPEAYCKELIQELPRENYKEQIPFAIRIIFQTLGMFSLLYGLINLAMYYLFGIGSVATSFYPLSVFTILVCYLVILYLFIKTVFWWLKRSTFGGKQTNKWIELIQAWLGATAFITLFVIVMRFVPHFGPSMQLPTASFIVLSLIFYFIASMIKRKEQQG</sequence>
<gene>
    <name evidence="2" type="ORF">CAI16_10755</name>
</gene>
<evidence type="ECO:0000256" key="1">
    <source>
        <dbReference type="SAM" id="Phobius"/>
    </source>
</evidence>
<comment type="caution">
    <text evidence="2">The sequence shown here is derived from an EMBL/GenBank/DDBJ whole genome shotgun (WGS) entry which is preliminary data.</text>
</comment>
<dbReference type="Gene3D" id="1.10.1900.10">
    <property type="entry name" value="c-terminal domain of poly(a) binding protein"/>
    <property type="match status" value="1"/>
</dbReference>
<evidence type="ECO:0000313" key="3">
    <source>
        <dbReference type="Proteomes" id="UP000256488"/>
    </source>
</evidence>